<dbReference type="InterPro" id="IPR002657">
    <property type="entry name" value="BilAc:Na_symport/Acr3"/>
</dbReference>
<dbReference type="InterPro" id="IPR038770">
    <property type="entry name" value="Na+/solute_symporter_sf"/>
</dbReference>
<evidence type="ECO:0000313" key="6">
    <source>
        <dbReference type="EMBL" id="AKF04424.1"/>
    </source>
</evidence>
<dbReference type="PANTHER" id="PTHR10361:SF28">
    <property type="entry name" value="P3 PROTEIN-RELATED"/>
    <property type="match status" value="1"/>
</dbReference>
<organism evidence="6 7">
    <name type="scientific">Sandaracinus amylolyticus</name>
    <dbReference type="NCBI Taxonomy" id="927083"/>
    <lineage>
        <taxon>Bacteria</taxon>
        <taxon>Pseudomonadati</taxon>
        <taxon>Myxococcota</taxon>
        <taxon>Polyangia</taxon>
        <taxon>Polyangiales</taxon>
        <taxon>Sandaracinaceae</taxon>
        <taxon>Sandaracinus</taxon>
    </lineage>
</organism>
<reference evidence="6 7" key="1">
    <citation type="submission" date="2015-03" db="EMBL/GenBank/DDBJ databases">
        <title>Genome assembly of Sandaracinus amylolyticus DSM 53668.</title>
        <authorList>
            <person name="Sharma G."/>
            <person name="Subramanian S."/>
        </authorList>
    </citation>
    <scope>NUCLEOTIDE SEQUENCE [LARGE SCALE GENOMIC DNA]</scope>
    <source>
        <strain evidence="6 7">DSM 53668</strain>
    </source>
</reference>
<feature type="transmembrane region" description="Helical" evidence="5">
    <location>
        <begin position="93"/>
        <end position="114"/>
    </location>
</feature>
<dbReference type="GO" id="GO:0016020">
    <property type="term" value="C:membrane"/>
    <property type="evidence" value="ECO:0007669"/>
    <property type="project" value="UniProtKB-SubCell"/>
</dbReference>
<dbReference type="Pfam" id="PF01758">
    <property type="entry name" value="SBF"/>
    <property type="match status" value="1"/>
</dbReference>
<evidence type="ECO:0000256" key="4">
    <source>
        <dbReference type="ARBA" id="ARBA00023136"/>
    </source>
</evidence>
<dbReference type="STRING" id="927083.DB32_001573"/>
<evidence type="ECO:0000256" key="5">
    <source>
        <dbReference type="SAM" id="Phobius"/>
    </source>
</evidence>
<sequence length="278" mass="27579">MLERVAAALLVVASMAAVGLDLDAVRARSILAQRGLLARAMIATLVVVPLTAAAVLALAPIDADTRVGLTLAACAPGGASATVLTLRARGDAALTAALVVLATLLSALATPALVALLTGGGSRASLVAAASGAGVAIALQLVPLGLAVIARAHLPGDVTVRAARLANAASNLLLLSLIAGIAIARWRSVLDAGPWTFGASVLLTLAGVVAAHLLGRGAERESRVALGVSTGVRSLSLALALAATVYPAPRTTEAILVYGLAMYLVVGAAAELARRADR</sequence>
<dbReference type="Proteomes" id="UP000034883">
    <property type="component" value="Chromosome"/>
</dbReference>
<feature type="transmembrane region" description="Helical" evidence="5">
    <location>
        <begin position="162"/>
        <end position="183"/>
    </location>
</feature>
<dbReference type="EMBL" id="CP011125">
    <property type="protein sequence ID" value="AKF04424.1"/>
    <property type="molecule type" value="Genomic_DNA"/>
</dbReference>
<feature type="transmembrane region" description="Helical" evidence="5">
    <location>
        <begin position="254"/>
        <end position="273"/>
    </location>
</feature>
<accession>A0A0F6SE19</accession>
<keyword evidence="4 5" id="KW-0472">Membrane</keyword>
<feature type="transmembrane region" description="Helical" evidence="5">
    <location>
        <begin position="36"/>
        <end position="61"/>
    </location>
</feature>
<evidence type="ECO:0000256" key="3">
    <source>
        <dbReference type="ARBA" id="ARBA00022989"/>
    </source>
</evidence>
<dbReference type="AlphaFoldDB" id="A0A0F6SE19"/>
<feature type="transmembrane region" description="Helical" evidence="5">
    <location>
        <begin position="126"/>
        <end position="150"/>
    </location>
</feature>
<keyword evidence="7" id="KW-1185">Reference proteome</keyword>
<evidence type="ECO:0000256" key="1">
    <source>
        <dbReference type="ARBA" id="ARBA00004141"/>
    </source>
</evidence>
<dbReference type="Gene3D" id="1.20.1530.20">
    <property type="match status" value="1"/>
</dbReference>
<evidence type="ECO:0000256" key="2">
    <source>
        <dbReference type="ARBA" id="ARBA00022692"/>
    </source>
</evidence>
<keyword evidence="3 5" id="KW-1133">Transmembrane helix</keyword>
<feature type="transmembrane region" description="Helical" evidence="5">
    <location>
        <begin position="226"/>
        <end position="248"/>
    </location>
</feature>
<dbReference type="InterPro" id="IPR004710">
    <property type="entry name" value="Bilac:Na_transpt"/>
</dbReference>
<name>A0A0F6SE19_9BACT</name>
<feature type="transmembrane region" description="Helical" evidence="5">
    <location>
        <begin position="6"/>
        <end position="24"/>
    </location>
</feature>
<protein>
    <submittedName>
        <fullName evidence="6">Membrane transport protein</fullName>
    </submittedName>
</protein>
<evidence type="ECO:0000313" key="7">
    <source>
        <dbReference type="Proteomes" id="UP000034883"/>
    </source>
</evidence>
<comment type="subcellular location">
    <subcellularLocation>
        <location evidence="1">Membrane</location>
        <topology evidence="1">Multi-pass membrane protein</topology>
    </subcellularLocation>
</comment>
<keyword evidence="2 5" id="KW-0812">Transmembrane</keyword>
<feature type="transmembrane region" description="Helical" evidence="5">
    <location>
        <begin position="195"/>
        <end position="214"/>
    </location>
</feature>
<gene>
    <name evidence="6" type="ORF">DB32_001573</name>
</gene>
<dbReference type="PANTHER" id="PTHR10361">
    <property type="entry name" value="SODIUM-BILE ACID COTRANSPORTER"/>
    <property type="match status" value="1"/>
</dbReference>
<proteinExistence type="predicted"/>
<feature type="transmembrane region" description="Helical" evidence="5">
    <location>
        <begin position="67"/>
        <end position="86"/>
    </location>
</feature>
<dbReference type="KEGG" id="samy:DB32_001573"/>